<gene>
    <name evidence="2" type="ORF">C3B54_1111</name>
</gene>
<accession>A0A2L2BN20</accession>
<dbReference type="Proteomes" id="UP000243077">
    <property type="component" value="Chromosome"/>
</dbReference>
<dbReference type="RefSeq" id="WP_104912691.1">
    <property type="nucleotide sequence ID" value="NZ_CP026923.1"/>
</dbReference>
<dbReference type="InterPro" id="IPR002575">
    <property type="entry name" value="Aminoglycoside_PTrfase"/>
</dbReference>
<name>A0A2L2BN20_9MICO</name>
<sequence length="298" mass="32954">MAQVTQAPRKGLQSEAEVLDFAERSVGLIESHVNISRPGSPHRVSKLRTRSGDDLIAKWCADAPSYFKTFDALSNYAKPLGTSAPRLIDHQDGLKAILMTTLPGAPADTLQAQDPVVHYRVGQIIRRFHESAPATRSRDVTTQLASTLSRLIDQSEQDLGPVGTAELRALGMELLDLGELSLQPLHGHLSPEHWMIDADYGVQLMSFSRSEYDPWIMDTAVLERDYWGYSPELKSAFFSGYDKTPTEQDGVLLRAKHAMDALTAWVQLTTGPHAKKASKKARMIAWSRVEQATGATLF</sequence>
<dbReference type="AlphaFoldDB" id="A0A2L2BN20"/>
<evidence type="ECO:0000313" key="2">
    <source>
        <dbReference type="EMBL" id="AVG23022.1"/>
    </source>
</evidence>
<evidence type="ECO:0000259" key="1">
    <source>
        <dbReference type="Pfam" id="PF01636"/>
    </source>
</evidence>
<protein>
    <submittedName>
        <fullName evidence="2">Homoserine kinase type II family protein</fullName>
    </submittedName>
</protein>
<proteinExistence type="predicted"/>
<dbReference type="EMBL" id="CP026923">
    <property type="protein sequence ID" value="AVG23022.1"/>
    <property type="molecule type" value="Genomic_DNA"/>
</dbReference>
<evidence type="ECO:0000313" key="3">
    <source>
        <dbReference type="Proteomes" id="UP000243077"/>
    </source>
</evidence>
<dbReference type="Pfam" id="PF01636">
    <property type="entry name" value="APH"/>
    <property type="match status" value="1"/>
</dbReference>
<dbReference type="GO" id="GO:0016301">
    <property type="term" value="F:kinase activity"/>
    <property type="evidence" value="ECO:0007669"/>
    <property type="project" value="UniProtKB-KW"/>
</dbReference>
<dbReference type="SUPFAM" id="SSF56112">
    <property type="entry name" value="Protein kinase-like (PK-like)"/>
    <property type="match status" value="1"/>
</dbReference>
<dbReference type="Gene3D" id="3.90.1200.10">
    <property type="match status" value="1"/>
</dbReference>
<feature type="domain" description="Aminoglycoside phosphotransferase" evidence="1">
    <location>
        <begin position="54"/>
        <end position="242"/>
    </location>
</feature>
<dbReference type="InterPro" id="IPR011009">
    <property type="entry name" value="Kinase-like_dom_sf"/>
</dbReference>
<keyword evidence="3" id="KW-1185">Reference proteome</keyword>
<dbReference type="KEGG" id="psai:C3B54_1111"/>
<reference evidence="2 3" key="1">
    <citation type="submission" date="2018-02" db="EMBL/GenBank/DDBJ databases">
        <title>Complete genome of the streamlined marine actinobacterium Pontimonas salivibrio CL-TW6 adapted to coastal planktonic lifestype.</title>
        <authorList>
            <person name="Cho B.C."/>
            <person name="Hardies S.C."/>
            <person name="Jang G.I."/>
            <person name="Hwang C.Y."/>
        </authorList>
    </citation>
    <scope>NUCLEOTIDE SEQUENCE [LARGE SCALE GENOMIC DNA]</scope>
    <source>
        <strain evidence="2 3">CL-TW6</strain>
    </source>
</reference>
<organism evidence="2 3">
    <name type="scientific">Pontimonas salivibrio</name>
    <dbReference type="NCBI Taxonomy" id="1159327"/>
    <lineage>
        <taxon>Bacteria</taxon>
        <taxon>Bacillati</taxon>
        <taxon>Actinomycetota</taxon>
        <taxon>Actinomycetes</taxon>
        <taxon>Micrococcales</taxon>
        <taxon>Microbacteriaceae</taxon>
        <taxon>Pontimonas</taxon>
    </lineage>
</organism>
<dbReference type="OrthoDB" id="21342at2"/>
<keyword evidence="2" id="KW-0808">Transferase</keyword>
<keyword evidence="2" id="KW-0418">Kinase</keyword>